<comment type="caution">
    <text evidence="2">The sequence shown here is derived from an EMBL/GenBank/DDBJ whole genome shotgun (WGS) entry which is preliminary data.</text>
</comment>
<accession>A0A2P6NLE7</accession>
<evidence type="ECO:0000313" key="3">
    <source>
        <dbReference type="Proteomes" id="UP000241769"/>
    </source>
</evidence>
<proteinExistence type="predicted"/>
<dbReference type="EMBL" id="MDYQ01000056">
    <property type="protein sequence ID" value="PRP84783.1"/>
    <property type="molecule type" value="Genomic_DNA"/>
</dbReference>
<dbReference type="InParanoid" id="A0A2P6NLE7"/>
<sequence length="197" mass="22019">MAFAAKLANPGPALQKVLETLSKHKRVQYTFPGASTKAASELRAQTAQFENWFEVNAPRTKIAEPDWDSMSKKIGADVTQELKLINQKARQNIAEASKTRVAHIENDILAPIIDDLESVYAQLLKDKEAQEKLIADEEAALEKYHILVANQENITTDDILKAYPHLLDEVIDDIAHSRWDFEANYPVAAAQEAPKAK</sequence>
<dbReference type="Proteomes" id="UP000241769">
    <property type="component" value="Unassembled WGS sequence"/>
</dbReference>
<keyword evidence="3" id="KW-1185">Reference proteome</keyword>
<protein>
    <recommendedName>
        <fullName evidence="4">ATP synthase subunit d, mitochondrial</fullName>
    </recommendedName>
</protein>
<reference evidence="2 3" key="1">
    <citation type="journal article" date="2018" name="Genome Biol. Evol.">
        <title>Multiple Roots of Fruiting Body Formation in Amoebozoa.</title>
        <authorList>
            <person name="Hillmann F."/>
            <person name="Forbes G."/>
            <person name="Novohradska S."/>
            <person name="Ferling I."/>
            <person name="Riege K."/>
            <person name="Groth M."/>
            <person name="Westermann M."/>
            <person name="Marz M."/>
            <person name="Spaller T."/>
            <person name="Winckler T."/>
            <person name="Schaap P."/>
            <person name="Glockner G."/>
        </authorList>
    </citation>
    <scope>NUCLEOTIDE SEQUENCE [LARGE SCALE GENOMIC DNA]</scope>
    <source>
        <strain evidence="2 3">Jena</strain>
    </source>
</reference>
<dbReference type="AlphaFoldDB" id="A0A2P6NLE7"/>
<feature type="coiled-coil region" evidence="1">
    <location>
        <begin position="79"/>
        <end position="140"/>
    </location>
</feature>
<gene>
    <name evidence="2" type="ORF">PROFUN_07437</name>
</gene>
<evidence type="ECO:0000256" key="1">
    <source>
        <dbReference type="SAM" id="Coils"/>
    </source>
</evidence>
<evidence type="ECO:0000313" key="2">
    <source>
        <dbReference type="EMBL" id="PRP84783.1"/>
    </source>
</evidence>
<keyword evidence="1" id="KW-0175">Coiled coil</keyword>
<evidence type="ECO:0008006" key="4">
    <source>
        <dbReference type="Google" id="ProtNLM"/>
    </source>
</evidence>
<name>A0A2P6NLE7_9EUKA</name>
<organism evidence="2 3">
    <name type="scientific">Planoprotostelium fungivorum</name>
    <dbReference type="NCBI Taxonomy" id="1890364"/>
    <lineage>
        <taxon>Eukaryota</taxon>
        <taxon>Amoebozoa</taxon>
        <taxon>Evosea</taxon>
        <taxon>Variosea</taxon>
        <taxon>Cavosteliida</taxon>
        <taxon>Cavosteliaceae</taxon>
        <taxon>Planoprotostelium</taxon>
    </lineage>
</organism>